<sequence length="308" mass="33557">MAIVQTAQQSAVLSLFLLPEMMTIWVETNYQLKGEKKIPKKCEERKRFMTVKMQKTFADLEGTFTEKDLDVKGIGEPGSSLSMMALSKLENLPLPDLLNLPQDLRELKRKIEATEHEVEGTKHRHRKGGPCPRCQVQNELRAAKRAYHKRAVTHKKLPHIVRLQNAQAAAAATLELAGSVTAAIKVSTGADARKESNASLASVSGNSFRAVFSGVANISTGMLKHVQRSTTSSVSSPSGSLCSTSSMITTGTIGSTSGSSSTSSWWLLATASFIWYTRATPCSRFMCKNLTVCSTNIVTLVVISLFIF</sequence>
<gene>
    <name evidence="1" type="ORF">PsorP6_012173</name>
</gene>
<dbReference type="EMBL" id="CM047591">
    <property type="protein sequence ID" value="KAI9918749.1"/>
    <property type="molecule type" value="Genomic_DNA"/>
</dbReference>
<keyword evidence="2" id="KW-1185">Reference proteome</keyword>
<accession>A0ACC0WJ18</accession>
<name>A0ACC0WJ18_9STRA</name>
<organism evidence="1 2">
    <name type="scientific">Peronosclerospora sorghi</name>
    <dbReference type="NCBI Taxonomy" id="230839"/>
    <lineage>
        <taxon>Eukaryota</taxon>
        <taxon>Sar</taxon>
        <taxon>Stramenopiles</taxon>
        <taxon>Oomycota</taxon>
        <taxon>Peronosporomycetes</taxon>
        <taxon>Peronosporales</taxon>
        <taxon>Peronosporaceae</taxon>
        <taxon>Peronosclerospora</taxon>
    </lineage>
</organism>
<protein>
    <submittedName>
        <fullName evidence="1">Uncharacterized protein</fullName>
    </submittedName>
</protein>
<reference evidence="1 2" key="1">
    <citation type="journal article" date="2022" name="bioRxiv">
        <title>The genome of the oomycete Peronosclerospora sorghi, a cosmopolitan pathogen of maize and sorghum, is inflated with dispersed pseudogenes.</title>
        <authorList>
            <person name="Fletcher K."/>
            <person name="Martin F."/>
            <person name="Isakeit T."/>
            <person name="Cavanaugh K."/>
            <person name="Magill C."/>
            <person name="Michelmore R."/>
        </authorList>
    </citation>
    <scope>NUCLEOTIDE SEQUENCE [LARGE SCALE GENOMIC DNA]</scope>
    <source>
        <strain evidence="1">P6</strain>
    </source>
</reference>
<proteinExistence type="predicted"/>
<comment type="caution">
    <text evidence="1">The sequence shown here is derived from an EMBL/GenBank/DDBJ whole genome shotgun (WGS) entry which is preliminary data.</text>
</comment>
<evidence type="ECO:0000313" key="1">
    <source>
        <dbReference type="EMBL" id="KAI9918749.1"/>
    </source>
</evidence>
<dbReference type="Proteomes" id="UP001163321">
    <property type="component" value="Chromosome 12"/>
</dbReference>
<evidence type="ECO:0000313" key="2">
    <source>
        <dbReference type="Proteomes" id="UP001163321"/>
    </source>
</evidence>